<name>A0AAD4IKI3_9PLEO</name>
<dbReference type="PANTHER" id="PTHR33112:SF16">
    <property type="entry name" value="HETEROKARYON INCOMPATIBILITY DOMAIN-CONTAINING PROTEIN"/>
    <property type="match status" value="1"/>
</dbReference>
<protein>
    <recommendedName>
        <fullName evidence="3">Heterokaryon incompatibility protein</fullName>
    </recommendedName>
</protein>
<dbReference type="AlphaFoldDB" id="A0AAD4IKI3"/>
<keyword evidence="2" id="KW-1185">Reference proteome</keyword>
<accession>A0AAD4IKI3</accession>
<organism evidence="1 2">
    <name type="scientific">Alternaria panax</name>
    <dbReference type="NCBI Taxonomy" id="48097"/>
    <lineage>
        <taxon>Eukaryota</taxon>
        <taxon>Fungi</taxon>
        <taxon>Dikarya</taxon>
        <taxon>Ascomycota</taxon>
        <taxon>Pezizomycotina</taxon>
        <taxon>Dothideomycetes</taxon>
        <taxon>Pleosporomycetidae</taxon>
        <taxon>Pleosporales</taxon>
        <taxon>Pleosporineae</taxon>
        <taxon>Pleosporaceae</taxon>
        <taxon>Alternaria</taxon>
        <taxon>Alternaria sect. Panax</taxon>
    </lineage>
</organism>
<proteinExistence type="predicted"/>
<reference evidence="1" key="1">
    <citation type="submission" date="2021-07" db="EMBL/GenBank/DDBJ databases">
        <title>Genome Resource of American Ginseng Black Spot Pathogen Alternaria panax.</title>
        <authorList>
            <person name="Qiu C."/>
            <person name="Wang W."/>
            <person name="Liu Z."/>
        </authorList>
    </citation>
    <scope>NUCLEOTIDE SEQUENCE</scope>
    <source>
        <strain evidence="1">BNCC115425</strain>
    </source>
</reference>
<comment type="caution">
    <text evidence="1">The sequence shown here is derived from an EMBL/GenBank/DDBJ whole genome shotgun (WGS) entry which is preliminary data.</text>
</comment>
<dbReference type="Proteomes" id="UP001199106">
    <property type="component" value="Unassembled WGS sequence"/>
</dbReference>
<sequence length="299" mass="33381">MVGDYSNRALSVHSDKLLAVAGLASLMQKNYNLTYATGLWEEDLPIGLCWSVIPQNDTVHKKEVRPVNEDDPDYLAPTWSWASVRNKPVHFVDTKTPYLHEEGMQVLGLETAHLPGALAPYGGTTYAKLTISVRMRKVVLVPPRAGLSTPTPYGESNEDLKEDDPIFRPVAVVDPLTESVMGYATLDSLKVYGDVSKQYRESQRDTNSSSTTESIVNQASCIPRVSHNGFKAWCVPCVVRENGGYHYTIALVLTLSNAERQEYCRIGIMFIRVEDLFPMDNLDNPSGDERKDFETIHVI</sequence>
<evidence type="ECO:0000313" key="1">
    <source>
        <dbReference type="EMBL" id="KAG9196160.1"/>
    </source>
</evidence>
<evidence type="ECO:0008006" key="3">
    <source>
        <dbReference type="Google" id="ProtNLM"/>
    </source>
</evidence>
<gene>
    <name evidence="1" type="ORF">G6011_01281</name>
</gene>
<evidence type="ECO:0000313" key="2">
    <source>
        <dbReference type="Proteomes" id="UP001199106"/>
    </source>
</evidence>
<dbReference type="EMBL" id="JAANER010000001">
    <property type="protein sequence ID" value="KAG9196160.1"/>
    <property type="molecule type" value="Genomic_DNA"/>
</dbReference>
<dbReference type="PANTHER" id="PTHR33112">
    <property type="entry name" value="DOMAIN PROTEIN, PUTATIVE-RELATED"/>
    <property type="match status" value="1"/>
</dbReference>